<evidence type="ECO:0000256" key="10">
    <source>
        <dbReference type="HAMAP-Rule" id="MF_00815"/>
    </source>
</evidence>
<dbReference type="GO" id="GO:0005886">
    <property type="term" value="C:plasma membrane"/>
    <property type="evidence" value="ECO:0007669"/>
    <property type="project" value="UniProtKB-SubCell"/>
</dbReference>
<evidence type="ECO:0000256" key="1">
    <source>
        <dbReference type="ARBA" id="ARBA00003456"/>
    </source>
</evidence>
<comment type="subcellular location">
    <subcellularLocation>
        <location evidence="10">Cell membrane</location>
        <topology evidence="10">Peripheral membrane protein</topology>
    </subcellularLocation>
    <subcellularLocation>
        <location evidence="2">Membrane</location>
        <topology evidence="2">Peripheral membrane protein</topology>
    </subcellularLocation>
</comment>
<evidence type="ECO:0000256" key="6">
    <source>
        <dbReference type="ARBA" id="ARBA00023065"/>
    </source>
</evidence>
<dbReference type="Gene3D" id="1.10.287.80">
    <property type="entry name" value="ATP synthase, gamma subunit, helix hairpin domain"/>
    <property type="match status" value="2"/>
</dbReference>
<dbReference type="PANTHER" id="PTHR11693">
    <property type="entry name" value="ATP SYNTHASE GAMMA CHAIN"/>
    <property type="match status" value="1"/>
</dbReference>
<dbReference type="PRINTS" id="PR00126">
    <property type="entry name" value="ATPASEGAMMA"/>
</dbReference>
<name>A0A1G2BJW4_9BACT</name>
<comment type="similarity">
    <text evidence="3 10">Belongs to the ATPase gamma chain family.</text>
</comment>
<comment type="caution">
    <text evidence="11">The sequence shown here is derived from an EMBL/GenBank/DDBJ whole genome shotgun (WGS) entry which is preliminary data.</text>
</comment>
<keyword evidence="6 10" id="KW-0406">Ion transport</keyword>
<keyword evidence="5 10" id="KW-0375">Hydrogen ion transport</keyword>
<dbReference type="GO" id="GO:0005524">
    <property type="term" value="F:ATP binding"/>
    <property type="evidence" value="ECO:0007669"/>
    <property type="project" value="UniProtKB-UniRule"/>
</dbReference>
<keyword evidence="7 10" id="KW-0472">Membrane</keyword>
<dbReference type="GO" id="GO:0045259">
    <property type="term" value="C:proton-transporting ATP synthase complex"/>
    <property type="evidence" value="ECO:0007669"/>
    <property type="project" value="UniProtKB-KW"/>
</dbReference>
<dbReference type="GO" id="GO:0046933">
    <property type="term" value="F:proton-transporting ATP synthase activity, rotational mechanism"/>
    <property type="evidence" value="ECO:0007669"/>
    <property type="project" value="UniProtKB-UniRule"/>
</dbReference>
<dbReference type="InterPro" id="IPR000131">
    <property type="entry name" value="ATP_synth_F1_gsu"/>
</dbReference>
<reference evidence="11 12" key="1">
    <citation type="journal article" date="2016" name="Nat. Commun.">
        <title>Thousands of microbial genomes shed light on interconnected biogeochemical processes in an aquifer system.</title>
        <authorList>
            <person name="Anantharaman K."/>
            <person name="Brown C.T."/>
            <person name="Hug L.A."/>
            <person name="Sharon I."/>
            <person name="Castelle C.J."/>
            <person name="Probst A.J."/>
            <person name="Thomas B.C."/>
            <person name="Singh A."/>
            <person name="Wilkins M.J."/>
            <person name="Karaoz U."/>
            <person name="Brodie E.L."/>
            <person name="Williams K.H."/>
            <person name="Hubbard S.S."/>
            <person name="Banfield J.F."/>
        </authorList>
    </citation>
    <scope>NUCLEOTIDE SEQUENCE [LARGE SCALE GENOMIC DNA]</scope>
</reference>
<evidence type="ECO:0000256" key="9">
    <source>
        <dbReference type="ARBA" id="ARBA00023310"/>
    </source>
</evidence>
<keyword evidence="4 10" id="KW-0813">Transport</keyword>
<evidence type="ECO:0000256" key="4">
    <source>
        <dbReference type="ARBA" id="ARBA00022448"/>
    </source>
</evidence>
<protein>
    <recommendedName>
        <fullName evidence="10">ATP synthase gamma chain</fullName>
    </recommendedName>
    <alternativeName>
        <fullName evidence="10">ATP synthase F1 sector gamma subunit</fullName>
    </alternativeName>
    <alternativeName>
        <fullName evidence="10">F-ATPase gamma subunit</fullName>
    </alternativeName>
</protein>
<dbReference type="NCBIfam" id="TIGR01146">
    <property type="entry name" value="ATPsyn_F1gamma"/>
    <property type="match status" value="1"/>
</dbReference>
<evidence type="ECO:0000313" key="11">
    <source>
        <dbReference type="EMBL" id="OGY89375.1"/>
    </source>
</evidence>
<evidence type="ECO:0000256" key="7">
    <source>
        <dbReference type="ARBA" id="ARBA00023136"/>
    </source>
</evidence>
<evidence type="ECO:0000313" key="12">
    <source>
        <dbReference type="Proteomes" id="UP000177817"/>
    </source>
</evidence>
<comment type="subunit">
    <text evidence="10">F-type ATPases have 2 components, CF(1) - the catalytic core - and CF(0) - the membrane proton channel. CF(1) has five subunits: alpha(3), beta(3), gamma(1), delta(1), epsilon(1). CF(0) has three main subunits: a, b and c.</text>
</comment>
<keyword evidence="8 10" id="KW-0139">CF(1)</keyword>
<dbReference type="SUPFAM" id="SSF52943">
    <property type="entry name" value="ATP synthase (F1-ATPase), gamma subunit"/>
    <property type="match status" value="1"/>
</dbReference>
<gene>
    <name evidence="10" type="primary">atpG</name>
    <name evidence="11" type="ORF">A2677_00585</name>
</gene>
<dbReference type="Pfam" id="PF00231">
    <property type="entry name" value="ATP-synt"/>
    <property type="match status" value="1"/>
</dbReference>
<dbReference type="Gene3D" id="3.40.1380.10">
    <property type="match status" value="1"/>
</dbReference>
<sequence length="298" mass="33188">MPQASREIQRRLKSVRSIKKITRAMELVAASKMRKSVSRVVATRPYADAAWRMVMSLIPKTNPSLHPLLDERKVRKAVIVVLSSNRGLCGAFNLNVIHKALQLLKKEGWRDDQVDFITFGKKGAQILASLKRPIIADYPKNDVTASISEILPVSNEIIEGFIGKKYDEVCLAYTDFRSSLRQEPRIRHLLPLAKPSRFLGQVGEAPATDGKDVSEYLFEPSKNEVLEALLPRLIEVQVFQAVLESEASEHSARMLAMRNATDSATDMIDDLTFAFNQARQASITAELAEISSASAAVR</sequence>
<dbReference type="PANTHER" id="PTHR11693:SF22">
    <property type="entry name" value="ATP SYNTHASE SUBUNIT GAMMA, MITOCHONDRIAL"/>
    <property type="match status" value="1"/>
</dbReference>
<dbReference type="InterPro" id="IPR035968">
    <property type="entry name" value="ATP_synth_F1_ATPase_gsu"/>
</dbReference>
<evidence type="ECO:0000256" key="2">
    <source>
        <dbReference type="ARBA" id="ARBA00004170"/>
    </source>
</evidence>
<dbReference type="EMBL" id="MHKK01000036">
    <property type="protein sequence ID" value="OGY89375.1"/>
    <property type="molecule type" value="Genomic_DNA"/>
</dbReference>
<dbReference type="HAMAP" id="MF_00815">
    <property type="entry name" value="ATP_synth_gamma_bact"/>
    <property type="match status" value="1"/>
</dbReference>
<dbReference type="Proteomes" id="UP000177817">
    <property type="component" value="Unassembled WGS sequence"/>
</dbReference>
<organism evidence="11 12">
    <name type="scientific">Candidatus Komeilibacteria bacterium RIFCSPHIGHO2_01_FULL_52_14</name>
    <dbReference type="NCBI Taxonomy" id="1798549"/>
    <lineage>
        <taxon>Bacteria</taxon>
        <taxon>Candidatus Komeiliibacteriota</taxon>
    </lineage>
</organism>
<accession>A0A1G2BJW4</accession>
<keyword evidence="10" id="KW-1003">Cell membrane</keyword>
<keyword evidence="9 10" id="KW-0066">ATP synthesis</keyword>
<comment type="function">
    <text evidence="1 10">Produces ATP from ADP in the presence of a proton gradient across the membrane. The gamma chain is believed to be important in regulating ATPase activity and the flow of protons through the CF(0) complex.</text>
</comment>
<evidence type="ECO:0000256" key="8">
    <source>
        <dbReference type="ARBA" id="ARBA00023196"/>
    </source>
</evidence>
<dbReference type="CDD" id="cd12151">
    <property type="entry name" value="F1-ATPase_gamma"/>
    <property type="match status" value="1"/>
</dbReference>
<proteinExistence type="inferred from homology"/>
<dbReference type="AlphaFoldDB" id="A0A1G2BJW4"/>
<evidence type="ECO:0000256" key="3">
    <source>
        <dbReference type="ARBA" id="ARBA00007681"/>
    </source>
</evidence>
<dbReference type="GO" id="GO:0042777">
    <property type="term" value="P:proton motive force-driven plasma membrane ATP synthesis"/>
    <property type="evidence" value="ECO:0007669"/>
    <property type="project" value="UniProtKB-UniRule"/>
</dbReference>
<evidence type="ECO:0000256" key="5">
    <source>
        <dbReference type="ARBA" id="ARBA00022781"/>
    </source>
</evidence>